<dbReference type="PROSITE" id="PS50805">
    <property type="entry name" value="KRAB"/>
    <property type="match status" value="1"/>
</dbReference>
<comment type="subcellular location">
    <subcellularLocation>
        <location evidence="2">Nucleus</location>
    </subcellularLocation>
</comment>
<dbReference type="SUPFAM" id="SSF109640">
    <property type="entry name" value="KRAB domain (Kruppel-associated box)"/>
    <property type="match status" value="1"/>
</dbReference>
<accession>A0AAW0I956</accession>
<evidence type="ECO:0000256" key="13">
    <source>
        <dbReference type="SAM" id="MobiDB-lite"/>
    </source>
</evidence>
<dbReference type="FunFam" id="3.30.160.60:FF:000624">
    <property type="entry name" value="zinc finger protein 697"/>
    <property type="match status" value="1"/>
</dbReference>
<feature type="domain" description="C2H2-type" evidence="14">
    <location>
        <begin position="368"/>
        <end position="395"/>
    </location>
</feature>
<dbReference type="PROSITE" id="PS00028">
    <property type="entry name" value="ZINC_FINGER_C2H2_1"/>
    <property type="match status" value="10"/>
</dbReference>
<dbReference type="FunFam" id="3.30.160.60:FF:000028">
    <property type="entry name" value="zinc finger protein 90 homolog"/>
    <property type="match status" value="1"/>
</dbReference>
<dbReference type="Pfam" id="PF01352">
    <property type="entry name" value="KRAB"/>
    <property type="match status" value="1"/>
</dbReference>
<dbReference type="SUPFAM" id="SSF57667">
    <property type="entry name" value="beta-beta-alpha zinc fingers"/>
    <property type="match status" value="7"/>
</dbReference>
<keyword evidence="8" id="KW-0805">Transcription regulation</keyword>
<feature type="domain" description="C2H2-type" evidence="14">
    <location>
        <begin position="312"/>
        <end position="339"/>
    </location>
</feature>
<feature type="domain" description="C2H2-type" evidence="14">
    <location>
        <begin position="424"/>
        <end position="451"/>
    </location>
</feature>
<evidence type="ECO:0000256" key="6">
    <source>
        <dbReference type="ARBA" id="ARBA00022771"/>
    </source>
</evidence>
<keyword evidence="17" id="KW-1185">Reference proteome</keyword>
<protein>
    <submittedName>
        <fullName evidence="16">Uncharacterized protein</fullName>
    </submittedName>
</protein>
<feature type="domain" description="C2H2-type" evidence="14">
    <location>
        <begin position="396"/>
        <end position="423"/>
    </location>
</feature>
<dbReference type="InterPro" id="IPR013087">
    <property type="entry name" value="Znf_C2H2_type"/>
</dbReference>
<comment type="similarity">
    <text evidence="3">Belongs to the krueppel C2H2-type zinc-finger protein family.</text>
</comment>
<dbReference type="GO" id="GO:0006355">
    <property type="term" value="P:regulation of DNA-templated transcription"/>
    <property type="evidence" value="ECO:0007669"/>
    <property type="project" value="InterPro"/>
</dbReference>
<dbReference type="GO" id="GO:0005634">
    <property type="term" value="C:nucleus"/>
    <property type="evidence" value="ECO:0007669"/>
    <property type="project" value="UniProtKB-SubCell"/>
</dbReference>
<dbReference type="FunFam" id="3.30.160.60:FF:003871">
    <property type="match status" value="1"/>
</dbReference>
<feature type="domain" description="C2H2-type" evidence="14">
    <location>
        <begin position="480"/>
        <end position="507"/>
    </location>
</feature>
<dbReference type="Pfam" id="PF00096">
    <property type="entry name" value="zf-C2H2"/>
    <property type="match status" value="9"/>
</dbReference>
<feature type="compositionally biased region" description="Polar residues" evidence="13">
    <location>
        <begin position="235"/>
        <end position="244"/>
    </location>
</feature>
<gene>
    <name evidence="16" type="ORF">U0070_024169</name>
</gene>
<name>A0AAW0I956_MYOGA</name>
<dbReference type="GO" id="GO:0008270">
    <property type="term" value="F:zinc ion binding"/>
    <property type="evidence" value="ECO:0007669"/>
    <property type="project" value="UniProtKB-KW"/>
</dbReference>
<dbReference type="FunFam" id="3.30.160.60:FF:000038">
    <property type="entry name" value="Zinc finger protein 624"/>
    <property type="match status" value="1"/>
</dbReference>
<keyword evidence="10" id="KW-0804">Transcription</keyword>
<dbReference type="CDD" id="cd07765">
    <property type="entry name" value="KRAB_A-box"/>
    <property type="match status" value="1"/>
</dbReference>
<dbReference type="Proteomes" id="UP001488838">
    <property type="component" value="Unassembled WGS sequence"/>
</dbReference>
<evidence type="ECO:0000256" key="4">
    <source>
        <dbReference type="ARBA" id="ARBA00022723"/>
    </source>
</evidence>
<feature type="domain" description="C2H2-type" evidence="14">
    <location>
        <begin position="508"/>
        <end position="535"/>
    </location>
</feature>
<dbReference type="InterPro" id="IPR036236">
    <property type="entry name" value="Znf_C2H2_sf"/>
</dbReference>
<evidence type="ECO:0000259" key="14">
    <source>
        <dbReference type="PROSITE" id="PS50157"/>
    </source>
</evidence>
<dbReference type="GO" id="GO:0003677">
    <property type="term" value="F:DNA binding"/>
    <property type="evidence" value="ECO:0007669"/>
    <property type="project" value="UniProtKB-KW"/>
</dbReference>
<feature type="domain" description="C2H2-type" evidence="14">
    <location>
        <begin position="564"/>
        <end position="591"/>
    </location>
</feature>
<keyword evidence="9" id="KW-0238">DNA-binding</keyword>
<feature type="domain" description="C2H2-type" evidence="14">
    <location>
        <begin position="284"/>
        <end position="311"/>
    </location>
</feature>
<keyword evidence="6 12" id="KW-0863">Zinc-finger</keyword>
<evidence type="ECO:0000256" key="1">
    <source>
        <dbReference type="ARBA" id="ARBA00003767"/>
    </source>
</evidence>
<evidence type="ECO:0000256" key="5">
    <source>
        <dbReference type="ARBA" id="ARBA00022737"/>
    </source>
</evidence>
<feature type="compositionally biased region" description="Basic residues" evidence="13">
    <location>
        <begin position="245"/>
        <end position="258"/>
    </location>
</feature>
<dbReference type="FunFam" id="3.30.160.60:FF:000240">
    <property type="entry name" value="Zinc finger protein 250"/>
    <property type="match status" value="1"/>
</dbReference>
<feature type="domain" description="C2H2-type" evidence="14">
    <location>
        <begin position="536"/>
        <end position="563"/>
    </location>
</feature>
<keyword evidence="11" id="KW-0539">Nucleus</keyword>
<proteinExistence type="inferred from homology"/>
<dbReference type="EMBL" id="JBBHLL010000183">
    <property type="protein sequence ID" value="KAK7810991.1"/>
    <property type="molecule type" value="Genomic_DNA"/>
</dbReference>
<evidence type="ECO:0000256" key="9">
    <source>
        <dbReference type="ARBA" id="ARBA00023125"/>
    </source>
</evidence>
<dbReference type="FunFam" id="3.30.160.60:FF:001485">
    <property type="entry name" value="Krueppel-related zinc finger protein"/>
    <property type="match status" value="1"/>
</dbReference>
<keyword evidence="7" id="KW-0862">Zinc</keyword>
<reference evidence="16 17" key="1">
    <citation type="journal article" date="2023" name="bioRxiv">
        <title>Conserved and derived expression patterns and positive selection on dental genes reveal complex evolutionary context of ever-growing rodent molars.</title>
        <authorList>
            <person name="Calamari Z.T."/>
            <person name="Song A."/>
            <person name="Cohen E."/>
            <person name="Akter M."/>
            <person name="Roy R.D."/>
            <person name="Hallikas O."/>
            <person name="Christensen M.M."/>
            <person name="Li P."/>
            <person name="Marangoni P."/>
            <person name="Jernvall J."/>
            <person name="Klein O.D."/>
        </authorList>
    </citation>
    <scope>NUCLEOTIDE SEQUENCE [LARGE SCALE GENOMIC DNA]</scope>
    <source>
        <strain evidence="16">V071</strain>
    </source>
</reference>
<dbReference type="InterPro" id="IPR050758">
    <property type="entry name" value="Znf_C2H2-type"/>
</dbReference>
<dbReference type="PROSITE" id="PS50157">
    <property type="entry name" value="ZINC_FINGER_C2H2_2"/>
    <property type="match status" value="12"/>
</dbReference>
<dbReference type="FunFam" id="3.30.160.60:FF:000184">
    <property type="entry name" value="Zinc finger protein 333"/>
    <property type="match status" value="2"/>
</dbReference>
<evidence type="ECO:0000256" key="8">
    <source>
        <dbReference type="ARBA" id="ARBA00023015"/>
    </source>
</evidence>
<feature type="region of interest" description="Disordered" evidence="13">
    <location>
        <begin position="230"/>
        <end position="258"/>
    </location>
</feature>
<dbReference type="SMART" id="SM00349">
    <property type="entry name" value="KRAB"/>
    <property type="match status" value="1"/>
</dbReference>
<sequence length="730" mass="82141">MKGGGMLNMEAAVGTGLPGQLTLQLSLLWLRVRLGGAGSTGRTTVLSVAERSVLRRIGSVGRPQPFLQSGRCRQKAVRNQPGSWTRAQVREPVTFEDVTVKFTREEWALLDPSQKKLYKDVMQDTLRNLASLGNKSENQKVVNEYENLCRKLSSQLEEKFRDYKENLQYPEIFSCIPESSVNLKSCPGLATCEKNVCGERSIGRPSLDVPLNHQEGQKPHEDQDYGQKLYKGFEGSSSSPLSLQTHKRAHTGGKPSKNKNCKEDLLCLQSGQRNEEQAHAKISYARKQCGKAFTHPNPLQRHEKIHSVKKPYMCELCGKGFARLGNLLRHQTTDTGENPFLPNHYGRTFPRSACLRRRMGIRSGDKPYVCDHCGKTFLDSTYFRIHRRIHTGVKPYVCQQCGKAFTASRYLKSHELTHTREKSHVCEQCGNSFTFWYQFQKHKVIHSGVNPYVCKQCGKGFTYSSSLKTHERIHTGQKPYVCEHCGKTFGSSGNLKRHGSTHTGERLYVCQQCGKSFNNHSSFQFHKRMHAGDNPYKCKQCGKDLASSSSLQSHERNHSGEKPFVCLQCGKGFSSDSSLRKHKIMHSEEKPHVCKQCGKAFRRFFEVRVHERIHSSERPYRCETCGRGFSSATHLRRHTPIHGRTNKDASLTEIKQHETVCAISVGKCQTISREAILLNQYGFSSRSSLQIHGCRHTGEKLQGTCGGVVVGGGGRPSCILSKSSTTKMPI</sequence>
<evidence type="ECO:0000256" key="10">
    <source>
        <dbReference type="ARBA" id="ARBA00023163"/>
    </source>
</evidence>
<keyword evidence="4" id="KW-0479">Metal-binding</keyword>
<dbReference type="FunFam" id="3.30.160.60:FF:000710">
    <property type="entry name" value="Zinc finger protein 768"/>
    <property type="match status" value="1"/>
</dbReference>
<dbReference type="FunFam" id="3.30.160.60:FF:001933">
    <property type="entry name" value="Zinc finger protein 870"/>
    <property type="match status" value="1"/>
</dbReference>
<keyword evidence="5" id="KW-0677">Repeat</keyword>
<dbReference type="FunFam" id="3.30.160.60:FF:001004">
    <property type="entry name" value="Zinc finger protein 426"/>
    <property type="match status" value="1"/>
</dbReference>
<dbReference type="InterPro" id="IPR001909">
    <property type="entry name" value="KRAB"/>
</dbReference>
<evidence type="ECO:0000256" key="12">
    <source>
        <dbReference type="PROSITE-ProRule" id="PRU00042"/>
    </source>
</evidence>
<evidence type="ECO:0000256" key="7">
    <source>
        <dbReference type="ARBA" id="ARBA00022833"/>
    </source>
</evidence>
<evidence type="ECO:0000256" key="2">
    <source>
        <dbReference type="ARBA" id="ARBA00004123"/>
    </source>
</evidence>
<comment type="caution">
    <text evidence="16">The sequence shown here is derived from an EMBL/GenBank/DDBJ whole genome shotgun (WGS) entry which is preliminary data.</text>
</comment>
<dbReference type="AlphaFoldDB" id="A0AAW0I956"/>
<feature type="domain" description="KRAB" evidence="15">
    <location>
        <begin position="93"/>
        <end position="171"/>
    </location>
</feature>
<dbReference type="PANTHER" id="PTHR23234">
    <property type="entry name" value="ZNF44 PROTEIN"/>
    <property type="match status" value="1"/>
</dbReference>
<dbReference type="Gene3D" id="3.30.160.60">
    <property type="entry name" value="Classic Zinc Finger"/>
    <property type="match status" value="12"/>
</dbReference>
<organism evidence="16 17">
    <name type="scientific">Myodes glareolus</name>
    <name type="common">Bank vole</name>
    <name type="synonym">Clethrionomys glareolus</name>
    <dbReference type="NCBI Taxonomy" id="447135"/>
    <lineage>
        <taxon>Eukaryota</taxon>
        <taxon>Metazoa</taxon>
        <taxon>Chordata</taxon>
        <taxon>Craniata</taxon>
        <taxon>Vertebrata</taxon>
        <taxon>Euteleostomi</taxon>
        <taxon>Mammalia</taxon>
        <taxon>Eutheria</taxon>
        <taxon>Euarchontoglires</taxon>
        <taxon>Glires</taxon>
        <taxon>Rodentia</taxon>
        <taxon>Myomorpha</taxon>
        <taxon>Muroidea</taxon>
        <taxon>Cricetidae</taxon>
        <taxon>Arvicolinae</taxon>
        <taxon>Myodes</taxon>
    </lineage>
</organism>
<dbReference type="SMART" id="SM00355">
    <property type="entry name" value="ZnF_C2H2"/>
    <property type="match status" value="12"/>
</dbReference>
<dbReference type="InterPro" id="IPR036051">
    <property type="entry name" value="KRAB_dom_sf"/>
</dbReference>
<comment type="function">
    <text evidence="1">May be involved in transcriptional regulation.</text>
</comment>
<evidence type="ECO:0000256" key="3">
    <source>
        <dbReference type="ARBA" id="ARBA00006991"/>
    </source>
</evidence>
<feature type="domain" description="C2H2-type" evidence="14">
    <location>
        <begin position="620"/>
        <end position="647"/>
    </location>
</feature>
<feature type="domain" description="C2H2-type" evidence="14">
    <location>
        <begin position="592"/>
        <end position="619"/>
    </location>
</feature>
<evidence type="ECO:0000256" key="11">
    <source>
        <dbReference type="ARBA" id="ARBA00023242"/>
    </source>
</evidence>
<evidence type="ECO:0000313" key="16">
    <source>
        <dbReference type="EMBL" id="KAK7810991.1"/>
    </source>
</evidence>
<dbReference type="Gene3D" id="6.10.140.140">
    <property type="match status" value="1"/>
</dbReference>
<feature type="domain" description="C2H2-type" evidence="14">
    <location>
        <begin position="452"/>
        <end position="479"/>
    </location>
</feature>
<evidence type="ECO:0000313" key="17">
    <source>
        <dbReference type="Proteomes" id="UP001488838"/>
    </source>
</evidence>
<evidence type="ECO:0000259" key="15">
    <source>
        <dbReference type="PROSITE" id="PS50805"/>
    </source>
</evidence>